<gene>
    <name evidence="1" type="ORF">BN2476_750076</name>
</gene>
<name>A0A1N7SRS7_9BURK</name>
<comment type="caution">
    <text evidence="1">The sequence shown here is derived from an EMBL/GenBank/DDBJ whole genome shotgun (WGS) entry which is preliminary data.</text>
</comment>
<evidence type="ECO:0000313" key="1">
    <source>
        <dbReference type="EMBL" id="SIT50133.1"/>
    </source>
</evidence>
<proteinExistence type="predicted"/>
<dbReference type="OrthoDB" id="10013019at2"/>
<dbReference type="Proteomes" id="UP000195569">
    <property type="component" value="Unassembled WGS sequence"/>
</dbReference>
<dbReference type="EMBL" id="CYGY02000075">
    <property type="protein sequence ID" value="SIT50133.1"/>
    <property type="molecule type" value="Genomic_DNA"/>
</dbReference>
<dbReference type="AlphaFoldDB" id="A0A1N7SRS7"/>
<keyword evidence="2" id="KW-1185">Reference proteome</keyword>
<organism evidence="1 2">
    <name type="scientific">Paraburkholderia piptadeniae</name>
    <dbReference type="NCBI Taxonomy" id="1701573"/>
    <lineage>
        <taxon>Bacteria</taxon>
        <taxon>Pseudomonadati</taxon>
        <taxon>Pseudomonadota</taxon>
        <taxon>Betaproteobacteria</taxon>
        <taxon>Burkholderiales</taxon>
        <taxon>Burkholderiaceae</taxon>
        <taxon>Paraburkholderia</taxon>
    </lineage>
</organism>
<evidence type="ECO:0000313" key="2">
    <source>
        <dbReference type="Proteomes" id="UP000195569"/>
    </source>
</evidence>
<sequence>MPLIPIGLDGVIGALAFSVVNEPTAAAVPPMAGGDAQIVVLQVKPVLLVYCRMLDDVLQLGIANAVGAAEELVAFASTVFATITAIPFSPAPPHAGALDAPVETMVWPLDEPEGFSRWIGARLAPKAIYA</sequence>
<reference evidence="1" key="1">
    <citation type="submission" date="2016-12" db="EMBL/GenBank/DDBJ databases">
        <authorList>
            <person name="Moulin L."/>
        </authorList>
    </citation>
    <scope>NUCLEOTIDE SEQUENCE [LARGE SCALE GENOMIC DNA]</scope>
    <source>
        <strain evidence="1">STM 7183</strain>
    </source>
</reference>
<accession>A0A1N7SRS7</accession>
<dbReference type="RefSeq" id="WP_143811115.1">
    <property type="nucleotide sequence ID" value="NZ_CYGY02000075.1"/>
</dbReference>
<protein>
    <submittedName>
        <fullName evidence="1">Uncharacterized protein</fullName>
    </submittedName>
</protein>